<evidence type="ECO:0000256" key="3">
    <source>
        <dbReference type="ARBA" id="ARBA00005179"/>
    </source>
</evidence>
<keyword evidence="7 13" id="KW-0479">Metal-binding</keyword>
<comment type="pathway">
    <text evidence="3">Secondary metabolite biosynthesis.</text>
</comment>
<dbReference type="InterPro" id="IPR017972">
    <property type="entry name" value="Cyt_P450_CS"/>
</dbReference>
<reference evidence="16 17" key="1">
    <citation type="submission" date="2021-08" db="EMBL/GenBank/DDBJ databases">
        <title>Draft Genome Sequence of Phanerochaete sordida strain YK-624.</title>
        <authorList>
            <person name="Mori T."/>
            <person name="Dohra H."/>
            <person name="Suzuki T."/>
            <person name="Kawagishi H."/>
            <person name="Hirai H."/>
        </authorList>
    </citation>
    <scope>NUCLEOTIDE SEQUENCE [LARGE SCALE GENOMIC DNA]</scope>
    <source>
        <strain evidence="16 17">YK-624</strain>
    </source>
</reference>
<evidence type="ECO:0000313" key="16">
    <source>
        <dbReference type="EMBL" id="GJE86830.1"/>
    </source>
</evidence>
<dbReference type="SUPFAM" id="SSF48264">
    <property type="entry name" value="Cytochrome P450"/>
    <property type="match status" value="1"/>
</dbReference>
<evidence type="ECO:0000256" key="10">
    <source>
        <dbReference type="ARBA" id="ARBA00023004"/>
    </source>
</evidence>
<dbReference type="PRINTS" id="PR00463">
    <property type="entry name" value="EP450I"/>
</dbReference>
<name>A0A9P3L969_9APHY</name>
<keyword evidence="11 14" id="KW-0503">Monooxygenase</keyword>
<dbReference type="PANTHER" id="PTHR46300:SF5">
    <property type="entry name" value="CYTOCHROME P450"/>
    <property type="match status" value="1"/>
</dbReference>
<evidence type="ECO:0000256" key="9">
    <source>
        <dbReference type="ARBA" id="ARBA00023002"/>
    </source>
</evidence>
<dbReference type="GO" id="GO:0020037">
    <property type="term" value="F:heme binding"/>
    <property type="evidence" value="ECO:0007669"/>
    <property type="project" value="InterPro"/>
</dbReference>
<dbReference type="InterPro" id="IPR050364">
    <property type="entry name" value="Cytochrome_P450_fung"/>
</dbReference>
<dbReference type="AlphaFoldDB" id="A0A9P3L969"/>
<keyword evidence="8" id="KW-1133">Transmembrane helix</keyword>
<organism evidence="16 17">
    <name type="scientific">Phanerochaete sordida</name>
    <dbReference type="NCBI Taxonomy" id="48140"/>
    <lineage>
        <taxon>Eukaryota</taxon>
        <taxon>Fungi</taxon>
        <taxon>Dikarya</taxon>
        <taxon>Basidiomycota</taxon>
        <taxon>Agaricomycotina</taxon>
        <taxon>Agaricomycetes</taxon>
        <taxon>Polyporales</taxon>
        <taxon>Phanerochaetaceae</taxon>
        <taxon>Phanerochaete</taxon>
    </lineage>
</organism>
<keyword evidence="15" id="KW-0732">Signal</keyword>
<evidence type="ECO:0000256" key="8">
    <source>
        <dbReference type="ARBA" id="ARBA00022989"/>
    </source>
</evidence>
<evidence type="ECO:0000256" key="14">
    <source>
        <dbReference type="RuleBase" id="RU000461"/>
    </source>
</evidence>
<gene>
    <name evidence="16" type="ORF">PsYK624_029130</name>
</gene>
<comment type="caution">
    <text evidence="16">The sequence shown here is derived from an EMBL/GenBank/DDBJ whole genome shotgun (WGS) entry which is preliminary data.</text>
</comment>
<keyword evidence="10 13" id="KW-0408">Iron</keyword>
<evidence type="ECO:0000256" key="5">
    <source>
        <dbReference type="ARBA" id="ARBA00022617"/>
    </source>
</evidence>
<feature type="signal peptide" evidence="15">
    <location>
        <begin position="1"/>
        <end position="19"/>
    </location>
</feature>
<dbReference type="PRINTS" id="PR00385">
    <property type="entry name" value="P450"/>
</dbReference>
<evidence type="ECO:0000256" key="4">
    <source>
        <dbReference type="ARBA" id="ARBA00010617"/>
    </source>
</evidence>
<protein>
    <submittedName>
        <fullName evidence="16">Cytochrome P450</fullName>
    </submittedName>
</protein>
<keyword evidence="17" id="KW-1185">Reference proteome</keyword>
<evidence type="ECO:0000313" key="17">
    <source>
        <dbReference type="Proteomes" id="UP000703269"/>
    </source>
</evidence>
<dbReference type="InterPro" id="IPR001128">
    <property type="entry name" value="Cyt_P450"/>
</dbReference>
<evidence type="ECO:0000256" key="2">
    <source>
        <dbReference type="ARBA" id="ARBA00004370"/>
    </source>
</evidence>
<dbReference type="Pfam" id="PF00067">
    <property type="entry name" value="p450"/>
    <property type="match status" value="1"/>
</dbReference>
<dbReference type="GO" id="GO:0016705">
    <property type="term" value="F:oxidoreductase activity, acting on paired donors, with incorporation or reduction of molecular oxygen"/>
    <property type="evidence" value="ECO:0007669"/>
    <property type="project" value="InterPro"/>
</dbReference>
<keyword evidence="5 13" id="KW-0349">Heme</keyword>
<keyword evidence="6" id="KW-0812">Transmembrane</keyword>
<dbReference type="GO" id="GO:0004497">
    <property type="term" value="F:monooxygenase activity"/>
    <property type="evidence" value="ECO:0007669"/>
    <property type="project" value="UniProtKB-KW"/>
</dbReference>
<feature type="binding site" description="axial binding residue" evidence="13">
    <location>
        <position position="438"/>
    </location>
    <ligand>
        <name>heme</name>
        <dbReference type="ChEBI" id="CHEBI:30413"/>
    </ligand>
    <ligandPart>
        <name>Fe</name>
        <dbReference type="ChEBI" id="CHEBI:18248"/>
    </ligandPart>
</feature>
<comment type="similarity">
    <text evidence="4 14">Belongs to the cytochrome P450 family.</text>
</comment>
<evidence type="ECO:0000256" key="13">
    <source>
        <dbReference type="PIRSR" id="PIRSR602401-1"/>
    </source>
</evidence>
<evidence type="ECO:0000256" key="6">
    <source>
        <dbReference type="ARBA" id="ARBA00022692"/>
    </source>
</evidence>
<comment type="cofactor">
    <cofactor evidence="1 13">
        <name>heme</name>
        <dbReference type="ChEBI" id="CHEBI:30413"/>
    </cofactor>
</comment>
<dbReference type="Gene3D" id="1.10.630.10">
    <property type="entry name" value="Cytochrome P450"/>
    <property type="match status" value="1"/>
</dbReference>
<dbReference type="EMBL" id="BPQB01000005">
    <property type="protein sequence ID" value="GJE86830.1"/>
    <property type="molecule type" value="Genomic_DNA"/>
</dbReference>
<sequence>MSLWIVASVVIALVLWVKTTMDIAKKPLWLAYPPGPPADPVIGHLRIMPSTDTAHHVFYDWSRRYGDVMYLEVPGKSILVLSSEKAASDLLDKRGALYSDRPRFAIAERLGWRRLLGFLPLGPEYRDARKALQQYFDKNNIANYRSIQEKASITLLHGLLRDPQDLDQMLHMYTSTILMDITYGHHMRSREDPIFKMLERLSPIFSACIRPSLLDISPLFEWLPSWFPGAWYQDFLKVATPVLRPIEEYPVSLVQKEIACGTARPSFVAEQLQAFSQQGELSSEDLHEVGGRAFAVTAAGTETTWHTITLFFACMVLHPAVQRRAQEEIVRVVGEERLPDFADRDALPYVECVLKEVMRWKPIGPLGVPHKLREDDTYRGMWIPKGTTVVASTTAMCLNDQKFHEPELFKPERFLPKPEGAGEVLPANVIFGWGRRICPGRYLADSAVWLAIARSLAAVTVTKAKDENGREIEPELKFAVGLTSRPLPFPCDIRPRSEKASALVKKAYDLMRVDDVTPA</sequence>
<dbReference type="InterPro" id="IPR036396">
    <property type="entry name" value="Cyt_P450_sf"/>
</dbReference>
<proteinExistence type="inferred from homology"/>
<evidence type="ECO:0000256" key="1">
    <source>
        <dbReference type="ARBA" id="ARBA00001971"/>
    </source>
</evidence>
<dbReference type="GO" id="GO:0016020">
    <property type="term" value="C:membrane"/>
    <property type="evidence" value="ECO:0007669"/>
    <property type="project" value="UniProtKB-SubCell"/>
</dbReference>
<feature type="chain" id="PRO_5040456226" evidence="15">
    <location>
        <begin position="20"/>
        <end position="519"/>
    </location>
</feature>
<keyword evidence="12" id="KW-0472">Membrane</keyword>
<dbReference type="GO" id="GO:0005506">
    <property type="term" value="F:iron ion binding"/>
    <property type="evidence" value="ECO:0007669"/>
    <property type="project" value="InterPro"/>
</dbReference>
<evidence type="ECO:0000256" key="12">
    <source>
        <dbReference type="ARBA" id="ARBA00023136"/>
    </source>
</evidence>
<dbReference type="InterPro" id="IPR002401">
    <property type="entry name" value="Cyt_P450_E_grp-I"/>
</dbReference>
<keyword evidence="9 14" id="KW-0560">Oxidoreductase</keyword>
<dbReference type="CDD" id="cd11065">
    <property type="entry name" value="CYP64-like"/>
    <property type="match status" value="1"/>
</dbReference>
<dbReference type="PROSITE" id="PS00086">
    <property type="entry name" value="CYTOCHROME_P450"/>
    <property type="match status" value="1"/>
</dbReference>
<comment type="subcellular location">
    <subcellularLocation>
        <location evidence="2">Membrane</location>
    </subcellularLocation>
</comment>
<evidence type="ECO:0000256" key="15">
    <source>
        <dbReference type="SAM" id="SignalP"/>
    </source>
</evidence>
<dbReference type="Proteomes" id="UP000703269">
    <property type="component" value="Unassembled WGS sequence"/>
</dbReference>
<evidence type="ECO:0000256" key="11">
    <source>
        <dbReference type="ARBA" id="ARBA00023033"/>
    </source>
</evidence>
<dbReference type="OrthoDB" id="2789670at2759"/>
<dbReference type="PANTHER" id="PTHR46300">
    <property type="entry name" value="P450, PUTATIVE (EUROFUNG)-RELATED-RELATED"/>
    <property type="match status" value="1"/>
</dbReference>
<accession>A0A9P3L969</accession>
<evidence type="ECO:0000256" key="7">
    <source>
        <dbReference type="ARBA" id="ARBA00022723"/>
    </source>
</evidence>